<sequence>MVSIDKAQLQKELDRLMNDVRREKDELTVKAHLFKADAKDEWDKVEKKWQQFSHKAEAFGQEAQDASGDVGAALKLLGEELKHSFQRLKKKL</sequence>
<organism evidence="1 2">
    <name type="scientific">Fluctibacter halophilus</name>
    <dbReference type="NCBI Taxonomy" id="226011"/>
    <lineage>
        <taxon>Bacteria</taxon>
        <taxon>Pseudomonadati</taxon>
        <taxon>Pseudomonadota</taxon>
        <taxon>Gammaproteobacteria</taxon>
        <taxon>Alteromonadales</taxon>
        <taxon>Alteromonadaceae</taxon>
        <taxon>Fluctibacter</taxon>
    </lineage>
</organism>
<dbReference type="EMBL" id="JAJEWP010000001">
    <property type="protein sequence ID" value="MCC2615690.1"/>
    <property type="molecule type" value="Genomic_DNA"/>
</dbReference>
<keyword evidence="2" id="KW-1185">Reference proteome</keyword>
<accession>A0ABS8G788</accession>
<dbReference type="RefSeq" id="WP_229157830.1">
    <property type="nucleotide sequence ID" value="NZ_JAJEWP010000001.1"/>
</dbReference>
<evidence type="ECO:0000313" key="1">
    <source>
        <dbReference type="EMBL" id="MCC2615690.1"/>
    </source>
</evidence>
<reference evidence="1 2" key="1">
    <citation type="submission" date="2021-10" db="EMBL/GenBank/DDBJ databases">
        <title>Draft genome of Aestuariibacter halophilus JC2043.</title>
        <authorList>
            <person name="Emsley S.A."/>
            <person name="Pfannmuller K.M."/>
            <person name="Ushijima B."/>
            <person name="Saw J.H."/>
            <person name="Videau P."/>
        </authorList>
    </citation>
    <scope>NUCLEOTIDE SEQUENCE [LARGE SCALE GENOMIC DNA]</scope>
    <source>
        <strain evidence="1 2">JC2043</strain>
    </source>
</reference>
<evidence type="ECO:0000313" key="2">
    <source>
        <dbReference type="Proteomes" id="UP001520878"/>
    </source>
</evidence>
<protein>
    <submittedName>
        <fullName evidence="1">Uncharacterized protein</fullName>
    </submittedName>
</protein>
<comment type="caution">
    <text evidence="1">The sequence shown here is derived from an EMBL/GenBank/DDBJ whole genome shotgun (WGS) entry which is preliminary data.</text>
</comment>
<dbReference type="Proteomes" id="UP001520878">
    <property type="component" value="Unassembled WGS sequence"/>
</dbReference>
<gene>
    <name evidence="1" type="ORF">LJ739_05500</name>
</gene>
<proteinExistence type="predicted"/>
<name>A0ABS8G788_9ALTE</name>